<dbReference type="InterPro" id="IPR023214">
    <property type="entry name" value="HAD_sf"/>
</dbReference>
<dbReference type="PANTHER" id="PTHR21485">
    <property type="entry name" value="HAD SUPERFAMILY MEMBERS CMAS AND KDSC"/>
    <property type="match status" value="1"/>
</dbReference>
<dbReference type="SUPFAM" id="SSF56784">
    <property type="entry name" value="HAD-like"/>
    <property type="match status" value="1"/>
</dbReference>
<dbReference type="InterPro" id="IPR050793">
    <property type="entry name" value="CMP-NeuNAc_synthase"/>
</dbReference>
<dbReference type="GO" id="GO:0008781">
    <property type="term" value="F:N-acylneuraminate cytidylyltransferase activity"/>
    <property type="evidence" value="ECO:0007669"/>
    <property type="project" value="TreeGrafter"/>
</dbReference>
<dbReference type="AlphaFoldDB" id="S2E1T3"/>
<dbReference type="PANTHER" id="PTHR21485:SF3">
    <property type="entry name" value="N-ACYLNEURAMINATE CYTIDYLYLTRANSFERASE"/>
    <property type="match status" value="1"/>
</dbReference>
<protein>
    <submittedName>
        <fullName evidence="1">3-deoxy-D-manno-octulosonate 8-phosphate phosphatase family protein</fullName>
    </submittedName>
</protein>
<keyword evidence="2" id="KW-1185">Reference proteome</keyword>
<dbReference type="EMBL" id="AHJG01000193">
    <property type="protein sequence ID" value="EPA05290.1"/>
    <property type="molecule type" value="Genomic_DNA"/>
</dbReference>
<proteinExistence type="predicted"/>
<name>S2E1T3_9ARCH</name>
<dbReference type="InterPro" id="IPR036412">
    <property type="entry name" value="HAD-like_sf"/>
</dbReference>
<sequence length="86" mass="9634">MYCVKRRYCKKVCKQYNVSPSQIAYIGDDVNDINLLKLVGLAAVPKDGTKIAKKSCNYVCETNGGKGVFREVAELILMSKKIPIKY</sequence>
<dbReference type="Pfam" id="PF08282">
    <property type="entry name" value="Hydrolase_3"/>
    <property type="match status" value="1"/>
</dbReference>
<dbReference type="Gene3D" id="3.40.50.1000">
    <property type="entry name" value="HAD superfamily/HAD-like"/>
    <property type="match status" value="1"/>
</dbReference>
<dbReference type="Proteomes" id="UP000014065">
    <property type="component" value="Unassembled WGS sequence"/>
</dbReference>
<evidence type="ECO:0000313" key="2">
    <source>
        <dbReference type="Proteomes" id="UP000014065"/>
    </source>
</evidence>
<accession>S2E1T3</accession>
<reference evidence="1 2" key="1">
    <citation type="journal article" date="2012" name="J. Bacteriol.">
        <title>Genome Sequence of "Candidatus Nitrosoarchaeum limnia" BG20, a Low-Salinity Ammonia-Oxidizing Archaeon from the San Francisco Bay Estuary.</title>
        <authorList>
            <person name="Mosier A.C."/>
            <person name="Allen E.E."/>
            <person name="Kim M."/>
            <person name="Ferriera S."/>
            <person name="Francis C.A."/>
        </authorList>
    </citation>
    <scope>NUCLEOTIDE SEQUENCE [LARGE SCALE GENOMIC DNA]</scope>
    <source>
        <strain evidence="1 2">BG20</strain>
    </source>
</reference>
<gene>
    <name evidence="1" type="ORF">BG20_I0133</name>
</gene>
<comment type="caution">
    <text evidence="1">The sequence shown here is derived from an EMBL/GenBank/DDBJ whole genome shotgun (WGS) entry which is preliminary data.</text>
</comment>
<evidence type="ECO:0000313" key="1">
    <source>
        <dbReference type="EMBL" id="EPA05290.1"/>
    </source>
</evidence>
<organism evidence="1 2">
    <name type="scientific">Candidatus Nitrosarchaeum limnium BG20</name>
    <dbReference type="NCBI Taxonomy" id="859192"/>
    <lineage>
        <taxon>Archaea</taxon>
        <taxon>Nitrososphaerota</taxon>
        <taxon>Nitrososphaeria</taxon>
        <taxon>Nitrosopumilales</taxon>
        <taxon>Nitrosopumilaceae</taxon>
        <taxon>Nitrosarchaeum</taxon>
    </lineage>
</organism>